<keyword evidence="6" id="KW-0472">Membrane</keyword>
<keyword evidence="4 5" id="KW-0012">Acyltransferase</keyword>
<dbReference type="InParanoid" id="A0A7R8UTT7"/>
<gene>
    <name evidence="8" type="ORF">HERILL_LOCUS9593</name>
</gene>
<evidence type="ECO:0000256" key="3">
    <source>
        <dbReference type="ARBA" id="ARBA00022679"/>
    </source>
</evidence>
<dbReference type="CDD" id="cd07989">
    <property type="entry name" value="LPLAT_AGPAT-like"/>
    <property type="match status" value="1"/>
</dbReference>
<dbReference type="OrthoDB" id="202234at2759"/>
<dbReference type="PANTHER" id="PTHR10434">
    <property type="entry name" value="1-ACYL-SN-GLYCEROL-3-PHOSPHATE ACYLTRANSFERASE"/>
    <property type="match status" value="1"/>
</dbReference>
<feature type="transmembrane region" description="Helical" evidence="6">
    <location>
        <begin position="6"/>
        <end position="21"/>
    </location>
</feature>
<keyword evidence="5" id="KW-0444">Lipid biosynthesis</keyword>
<name>A0A7R8UTT7_HERIL</name>
<organism evidence="8 9">
    <name type="scientific">Hermetia illucens</name>
    <name type="common">Black soldier fly</name>
    <dbReference type="NCBI Taxonomy" id="343691"/>
    <lineage>
        <taxon>Eukaryota</taxon>
        <taxon>Metazoa</taxon>
        <taxon>Ecdysozoa</taxon>
        <taxon>Arthropoda</taxon>
        <taxon>Hexapoda</taxon>
        <taxon>Insecta</taxon>
        <taxon>Pterygota</taxon>
        <taxon>Neoptera</taxon>
        <taxon>Endopterygota</taxon>
        <taxon>Diptera</taxon>
        <taxon>Brachycera</taxon>
        <taxon>Stratiomyomorpha</taxon>
        <taxon>Stratiomyidae</taxon>
        <taxon>Hermetiinae</taxon>
        <taxon>Hermetia</taxon>
    </lineage>
</organism>
<sequence>MMASYFELIVLLCLLLIPVLYETSHAFRYYFKFFVYCSVVSTCSIILIPAMAFRPFEVRNLLWASSLCRHVSTVLGLKWELRAKEHLEKDRACIIVSNHQSSLDILGMFDIWHIMDKCTVVAKQELFYAWPFGLAAWLCGLIFIDRVRSKDARSVLSTSTAKIKEKNIKLWVFPEGTRRNTGEIHPFKKGAFHMAIEGQIPILPVVYSSYMTFLNSKKQILNSGEIIITALPAIPTKGLTVDDIPRLMDEVHKLMTETYQKTSQEILSRKKTAKIADIINATSIKEAGKKEEKVDVSIKSKGLKDVIRAQ</sequence>
<proteinExistence type="inferred from homology"/>
<reference evidence="8 9" key="1">
    <citation type="submission" date="2020-11" db="EMBL/GenBank/DDBJ databases">
        <authorList>
            <person name="Wallbank WR R."/>
            <person name="Pardo Diaz C."/>
            <person name="Kozak K."/>
            <person name="Martin S."/>
            <person name="Jiggins C."/>
            <person name="Moest M."/>
            <person name="Warren A I."/>
            <person name="Generalovic N T."/>
            <person name="Byers J.R.P. K."/>
            <person name="Montejo-Kovacevich G."/>
            <person name="Yen C E."/>
        </authorList>
    </citation>
    <scope>NUCLEOTIDE SEQUENCE [LARGE SCALE GENOMIC DNA]</scope>
</reference>
<keyword evidence="6" id="KW-1133">Transmembrane helix</keyword>
<comment type="catalytic activity">
    <reaction evidence="5">
        <text>a 1-acyl-sn-glycero-3-phosphate + an acyl-CoA = a 1,2-diacyl-sn-glycero-3-phosphate + CoA</text>
        <dbReference type="Rhea" id="RHEA:19709"/>
        <dbReference type="ChEBI" id="CHEBI:57287"/>
        <dbReference type="ChEBI" id="CHEBI:57970"/>
        <dbReference type="ChEBI" id="CHEBI:58342"/>
        <dbReference type="ChEBI" id="CHEBI:58608"/>
        <dbReference type="EC" id="2.3.1.51"/>
    </reaction>
</comment>
<keyword evidence="3 5" id="KW-0808">Transferase</keyword>
<evidence type="ECO:0000259" key="7">
    <source>
        <dbReference type="SMART" id="SM00563"/>
    </source>
</evidence>
<keyword evidence="5" id="KW-0443">Lipid metabolism</keyword>
<evidence type="ECO:0000256" key="4">
    <source>
        <dbReference type="ARBA" id="ARBA00023315"/>
    </source>
</evidence>
<comment type="domain">
    <text evidence="5">The HXXXXD motif is essential for acyltransferase activity and may constitute the binding site for the phosphate moiety of the glycerol-3-phosphate.</text>
</comment>
<dbReference type="SUPFAM" id="SSF69593">
    <property type="entry name" value="Glycerol-3-phosphate (1)-acyltransferase"/>
    <property type="match status" value="1"/>
</dbReference>
<comment type="similarity">
    <text evidence="2 5">Belongs to the 1-acyl-sn-glycerol-3-phosphate acyltransferase family.</text>
</comment>
<dbReference type="GO" id="GO:0005783">
    <property type="term" value="C:endoplasmic reticulum"/>
    <property type="evidence" value="ECO:0007669"/>
    <property type="project" value="TreeGrafter"/>
</dbReference>
<keyword evidence="6" id="KW-0812">Transmembrane</keyword>
<evidence type="ECO:0000313" key="9">
    <source>
        <dbReference type="Proteomes" id="UP000594454"/>
    </source>
</evidence>
<dbReference type="FunCoup" id="A0A7R8UTT7">
    <property type="interactions" value="1026"/>
</dbReference>
<dbReference type="InterPro" id="IPR004552">
    <property type="entry name" value="AGP_acyltrans"/>
</dbReference>
<protein>
    <recommendedName>
        <fullName evidence="5">1-acyl-sn-glycerol-3-phosphate acyltransferase</fullName>
        <ecNumber evidence="5">2.3.1.51</ecNumber>
    </recommendedName>
</protein>
<dbReference type="GO" id="GO:0016020">
    <property type="term" value="C:membrane"/>
    <property type="evidence" value="ECO:0007669"/>
    <property type="project" value="InterPro"/>
</dbReference>
<dbReference type="Pfam" id="PF01553">
    <property type="entry name" value="Acyltransferase"/>
    <property type="match status" value="1"/>
</dbReference>
<dbReference type="InterPro" id="IPR002123">
    <property type="entry name" value="Plipid/glycerol_acylTrfase"/>
</dbReference>
<dbReference type="AlphaFoldDB" id="A0A7R8UTT7"/>
<dbReference type="OMA" id="KKSLVWI"/>
<evidence type="ECO:0000256" key="1">
    <source>
        <dbReference type="ARBA" id="ARBA00004728"/>
    </source>
</evidence>
<dbReference type="GO" id="GO:0003841">
    <property type="term" value="F:1-acylglycerol-3-phosphate O-acyltransferase activity"/>
    <property type="evidence" value="ECO:0007669"/>
    <property type="project" value="UniProtKB-UniRule"/>
</dbReference>
<evidence type="ECO:0000256" key="6">
    <source>
        <dbReference type="SAM" id="Phobius"/>
    </source>
</evidence>
<dbReference type="SMART" id="SM00563">
    <property type="entry name" value="PlsC"/>
    <property type="match status" value="1"/>
</dbReference>
<accession>A0A7R8UTT7</accession>
<keyword evidence="5" id="KW-1208">Phospholipid metabolism</keyword>
<keyword evidence="5" id="KW-0594">Phospholipid biosynthesis</keyword>
<keyword evidence="9" id="KW-1185">Reference proteome</keyword>
<evidence type="ECO:0000256" key="5">
    <source>
        <dbReference type="RuleBase" id="RU361267"/>
    </source>
</evidence>
<comment type="pathway">
    <text evidence="1">Phospholipid metabolism; CDP-diacylglycerol biosynthesis; CDP-diacylglycerol from sn-glycerol 3-phosphate: step 2/3.</text>
</comment>
<dbReference type="NCBIfam" id="TIGR00530">
    <property type="entry name" value="AGP_acyltrn"/>
    <property type="match status" value="1"/>
</dbReference>
<dbReference type="EC" id="2.3.1.51" evidence="5"/>
<feature type="domain" description="Phospholipid/glycerol acyltransferase" evidence="7">
    <location>
        <begin position="93"/>
        <end position="210"/>
    </location>
</feature>
<dbReference type="Proteomes" id="UP000594454">
    <property type="component" value="Chromosome 4"/>
</dbReference>
<feature type="transmembrane region" description="Helical" evidence="6">
    <location>
        <begin position="126"/>
        <end position="144"/>
    </location>
</feature>
<evidence type="ECO:0000256" key="2">
    <source>
        <dbReference type="ARBA" id="ARBA00008655"/>
    </source>
</evidence>
<feature type="transmembrane region" description="Helical" evidence="6">
    <location>
        <begin position="33"/>
        <end position="53"/>
    </location>
</feature>
<dbReference type="EMBL" id="LR899012">
    <property type="protein sequence ID" value="CAD7086853.1"/>
    <property type="molecule type" value="Genomic_DNA"/>
</dbReference>
<evidence type="ECO:0000313" key="8">
    <source>
        <dbReference type="EMBL" id="CAD7086853.1"/>
    </source>
</evidence>
<dbReference type="PANTHER" id="PTHR10434:SF11">
    <property type="entry name" value="1-ACYL-SN-GLYCEROL-3-PHOSPHATE ACYLTRANSFERASE"/>
    <property type="match status" value="1"/>
</dbReference>
<dbReference type="GO" id="GO:0006654">
    <property type="term" value="P:phosphatidic acid biosynthetic process"/>
    <property type="evidence" value="ECO:0007669"/>
    <property type="project" value="TreeGrafter"/>
</dbReference>